<reference evidence="2" key="1">
    <citation type="submission" date="2022-06" db="EMBL/GenBank/DDBJ databases">
        <title>Gracilimonas sp. CAU 1638 isolated from sea sediment.</title>
        <authorList>
            <person name="Kim W."/>
        </authorList>
    </citation>
    <scope>NUCLEOTIDE SEQUENCE</scope>
    <source>
        <strain evidence="2">CAU 1638</strain>
    </source>
</reference>
<feature type="compositionally biased region" description="Acidic residues" evidence="1">
    <location>
        <begin position="253"/>
        <end position="268"/>
    </location>
</feature>
<name>A0A9X2L2M2_9BACT</name>
<keyword evidence="3" id="KW-1185">Reference proteome</keyword>
<protein>
    <submittedName>
        <fullName evidence="2">Uncharacterized protein</fullName>
    </submittedName>
</protein>
<gene>
    <name evidence="2" type="ORF">NM125_06340</name>
</gene>
<feature type="region of interest" description="Disordered" evidence="1">
    <location>
        <begin position="244"/>
        <end position="268"/>
    </location>
</feature>
<evidence type="ECO:0000313" key="2">
    <source>
        <dbReference type="EMBL" id="MCP9291196.1"/>
    </source>
</evidence>
<dbReference type="AlphaFoldDB" id="A0A9X2L2M2"/>
<evidence type="ECO:0000313" key="3">
    <source>
        <dbReference type="Proteomes" id="UP001139125"/>
    </source>
</evidence>
<dbReference type="Proteomes" id="UP001139125">
    <property type="component" value="Unassembled WGS sequence"/>
</dbReference>
<accession>A0A9X2L2M2</accession>
<proteinExistence type="predicted"/>
<sequence length="268" mass="31153">MGLISKVTPTFVENDIDIRAVIVFGSTNSIKLEPIDKERFNKEKFDRIYFSGFTYNQQNVILEFIDRGYSEALKAFSYFGLIPVIDKDGFIYWKKSRNIFDQADRDKLDEKGFNEIGKGVKINSNLELANADTFPDIFVKRKINGNWQEVSFKNLSSNFLECGIENVEHELRFAGFSENQVVLIIQVLNVLIKPNKYTKPKQLKSHFINIISMQRELDLERAKKASRENEHYFNITYGNKSHNTTEFDRDEIGDPDLLDSWEDDFGES</sequence>
<organism evidence="2 3">
    <name type="scientific">Gracilimonas sediminicola</name>
    <dbReference type="NCBI Taxonomy" id="2952158"/>
    <lineage>
        <taxon>Bacteria</taxon>
        <taxon>Pseudomonadati</taxon>
        <taxon>Balneolota</taxon>
        <taxon>Balneolia</taxon>
        <taxon>Balneolales</taxon>
        <taxon>Balneolaceae</taxon>
        <taxon>Gracilimonas</taxon>
    </lineage>
</organism>
<evidence type="ECO:0000256" key="1">
    <source>
        <dbReference type="SAM" id="MobiDB-lite"/>
    </source>
</evidence>
<comment type="caution">
    <text evidence="2">The sequence shown here is derived from an EMBL/GenBank/DDBJ whole genome shotgun (WGS) entry which is preliminary data.</text>
</comment>
<dbReference type="RefSeq" id="WP_255133922.1">
    <property type="nucleotide sequence ID" value="NZ_JANDBC010000001.1"/>
</dbReference>
<dbReference type="EMBL" id="JANDBC010000001">
    <property type="protein sequence ID" value="MCP9291196.1"/>
    <property type="molecule type" value="Genomic_DNA"/>
</dbReference>